<keyword evidence="3" id="KW-1185">Reference proteome</keyword>
<feature type="region of interest" description="Disordered" evidence="1">
    <location>
        <begin position="38"/>
        <end position="101"/>
    </location>
</feature>
<dbReference type="Proteomes" id="UP000266723">
    <property type="component" value="Unassembled WGS sequence"/>
</dbReference>
<feature type="compositionally biased region" description="Basic and acidic residues" evidence="1">
    <location>
        <begin position="48"/>
        <end position="58"/>
    </location>
</feature>
<sequence length="138" mass="15022">MRQNKVHGKAGIEHNPVRIAPQDNKTVRNLDNFNCFKAGKAALPKGKASGDDDPRSLEEEVDDNGNGESTDKHKHGPGPNRRKGRADVSVSNSEHDGREAACGRSKMPYFVARKRGGGARWRGDCEDRKVGGCEAAKE</sequence>
<reference evidence="2 3" key="1">
    <citation type="journal article" date="2020" name="BMC Genomics">
        <title>Intraspecific diversification of the crop wild relative Brassica cretica Lam. using demographic model selection.</title>
        <authorList>
            <person name="Kioukis A."/>
            <person name="Michalopoulou V.A."/>
            <person name="Briers L."/>
            <person name="Pirintsos S."/>
            <person name="Studholme D.J."/>
            <person name="Pavlidis P."/>
            <person name="Sarris P.F."/>
        </authorList>
    </citation>
    <scope>NUCLEOTIDE SEQUENCE [LARGE SCALE GENOMIC DNA]</scope>
    <source>
        <strain evidence="3">cv. PFS-1207/04</strain>
    </source>
</reference>
<feature type="region of interest" description="Disordered" evidence="1">
    <location>
        <begin position="1"/>
        <end position="26"/>
    </location>
</feature>
<feature type="compositionally biased region" description="Low complexity" evidence="1">
    <location>
        <begin position="38"/>
        <end position="47"/>
    </location>
</feature>
<name>A0ABQ7DZS8_BRACR</name>
<evidence type="ECO:0000313" key="3">
    <source>
        <dbReference type="Proteomes" id="UP000266723"/>
    </source>
</evidence>
<accession>A0ABQ7DZS8</accession>
<dbReference type="EMBL" id="QGKV02000649">
    <property type="protein sequence ID" value="KAF3582656.1"/>
    <property type="molecule type" value="Genomic_DNA"/>
</dbReference>
<proteinExistence type="predicted"/>
<protein>
    <submittedName>
        <fullName evidence="2">Uncharacterized protein</fullName>
    </submittedName>
</protein>
<organism evidence="2 3">
    <name type="scientific">Brassica cretica</name>
    <name type="common">Mustard</name>
    <dbReference type="NCBI Taxonomy" id="69181"/>
    <lineage>
        <taxon>Eukaryota</taxon>
        <taxon>Viridiplantae</taxon>
        <taxon>Streptophyta</taxon>
        <taxon>Embryophyta</taxon>
        <taxon>Tracheophyta</taxon>
        <taxon>Spermatophyta</taxon>
        <taxon>Magnoliopsida</taxon>
        <taxon>eudicotyledons</taxon>
        <taxon>Gunneridae</taxon>
        <taxon>Pentapetalae</taxon>
        <taxon>rosids</taxon>
        <taxon>malvids</taxon>
        <taxon>Brassicales</taxon>
        <taxon>Brassicaceae</taxon>
        <taxon>Brassiceae</taxon>
        <taxon>Brassica</taxon>
    </lineage>
</organism>
<evidence type="ECO:0000256" key="1">
    <source>
        <dbReference type="SAM" id="MobiDB-lite"/>
    </source>
</evidence>
<feature type="compositionally biased region" description="Basic residues" evidence="1">
    <location>
        <begin position="72"/>
        <end position="84"/>
    </location>
</feature>
<gene>
    <name evidence="2" type="ORF">DY000_02033563</name>
</gene>
<comment type="caution">
    <text evidence="2">The sequence shown here is derived from an EMBL/GenBank/DDBJ whole genome shotgun (WGS) entry which is preliminary data.</text>
</comment>
<evidence type="ECO:0000313" key="2">
    <source>
        <dbReference type="EMBL" id="KAF3582656.1"/>
    </source>
</evidence>